<reference evidence="1" key="1">
    <citation type="submission" date="2020-05" db="EMBL/GenBank/DDBJ databases">
        <authorList>
            <person name="Chiriac C."/>
            <person name="Salcher M."/>
            <person name="Ghai R."/>
            <person name="Kavagutti S V."/>
        </authorList>
    </citation>
    <scope>NUCLEOTIDE SEQUENCE</scope>
</reference>
<evidence type="ECO:0000313" key="1">
    <source>
        <dbReference type="EMBL" id="CAB4724723.1"/>
    </source>
</evidence>
<sequence>MGYTLIGPARIESKKRVMAPVVCEPLNDSPLPTRCASPVQ</sequence>
<accession>A0A6J6RQ81</accession>
<dbReference type="EMBL" id="CAEZXX010000174">
    <property type="protein sequence ID" value="CAB4724723.1"/>
    <property type="molecule type" value="Genomic_DNA"/>
</dbReference>
<organism evidence="1">
    <name type="scientific">freshwater metagenome</name>
    <dbReference type="NCBI Taxonomy" id="449393"/>
    <lineage>
        <taxon>unclassified sequences</taxon>
        <taxon>metagenomes</taxon>
        <taxon>ecological metagenomes</taxon>
    </lineage>
</organism>
<proteinExistence type="predicted"/>
<dbReference type="AlphaFoldDB" id="A0A6J6RQ81"/>
<name>A0A6J6RQ81_9ZZZZ</name>
<protein>
    <submittedName>
        <fullName evidence="1">Unannotated protein</fullName>
    </submittedName>
</protein>
<gene>
    <name evidence="1" type="ORF">UFOPK2602_01988</name>
</gene>